<keyword evidence="9 11" id="KW-0030">Aminoacyl-tRNA synthetase</keyword>
<dbReference type="PRINTS" id="PR01038">
    <property type="entry name" value="TRNASYNTHARG"/>
</dbReference>
<evidence type="ECO:0000256" key="12">
    <source>
        <dbReference type="RuleBase" id="RU363038"/>
    </source>
</evidence>
<dbReference type="InterPro" id="IPR008909">
    <property type="entry name" value="DALR_anticod-bd"/>
</dbReference>
<feature type="domain" description="Arginyl tRNA synthetase N-terminal" evidence="14">
    <location>
        <begin position="4"/>
        <end position="93"/>
    </location>
</feature>
<dbReference type="InterPro" id="IPR035684">
    <property type="entry name" value="ArgRS_core"/>
</dbReference>
<evidence type="ECO:0000256" key="8">
    <source>
        <dbReference type="ARBA" id="ARBA00022917"/>
    </source>
</evidence>
<dbReference type="GO" id="GO:0004814">
    <property type="term" value="F:arginine-tRNA ligase activity"/>
    <property type="evidence" value="ECO:0007669"/>
    <property type="project" value="UniProtKB-UniRule"/>
</dbReference>
<dbReference type="EC" id="6.1.1.19" evidence="11"/>
<evidence type="ECO:0000256" key="3">
    <source>
        <dbReference type="ARBA" id="ARBA00011245"/>
    </source>
</evidence>
<dbReference type="SMART" id="SM01016">
    <property type="entry name" value="Arg_tRNA_synt_N"/>
    <property type="match status" value="1"/>
</dbReference>
<dbReference type="NCBIfam" id="TIGR00456">
    <property type="entry name" value="argS"/>
    <property type="match status" value="1"/>
</dbReference>
<evidence type="ECO:0000256" key="4">
    <source>
        <dbReference type="ARBA" id="ARBA00022490"/>
    </source>
</evidence>
<accession>A0A915TZ32</accession>
<evidence type="ECO:0000256" key="10">
    <source>
        <dbReference type="ARBA" id="ARBA00049339"/>
    </source>
</evidence>
<sequence length="551" mass="61695">MIKSQLKQLVDDCFDQGVAKGLWTDAAAGKYTVEVPRHEGQGDFSTNMALVVAGREKRNPREVAGQLADMLAAHSHIIDKVEIAGPGFVNLFLCDSIWSSVLTPIHEQGERFGLSSLGEGTRVLVEFVSANPTGPLSIGHGRNGILGDTIARLLEAVGYDVSREYYFNDAGRQMRVLGESLKARYLELLGEEYEFPEDGYQGGYLYDIARSIIDEQGSALKDSEVTVFKEIAQKAIFADIDQTLKRIGIHFDSYFNEHTLYEKGLIDDVVARLREKGLVYEKDGATWFKTSEFGQEQDRVIIKKSGEPTYRLPDIAYHREKFRRGFDWMIDIFGADHIATVPDVLAGVRALGYDDSKIQVVLHQFVTLTREGKQVKMSTRKATFVTVDELVDEVGVDALRFFFLMRKPDSQLEFDLDLATRESQENPVYYVQYAHARLCSIERQAAEKGVIIPSPDEADLGRLQEVEEYNLLKTMAEYPTLVAGAARDLAPHRIIFYLMDLAGQFHSFYNKHKVLGEDPELTGARLALCAGLKTVIGNGLRLVGLSTPEKM</sequence>
<dbReference type="FunFam" id="1.10.730.10:FF:000008">
    <property type="entry name" value="Arginine--tRNA ligase"/>
    <property type="match status" value="1"/>
</dbReference>
<feature type="short sequence motif" description="'HIGH' region" evidence="11">
    <location>
        <begin position="130"/>
        <end position="140"/>
    </location>
</feature>
<dbReference type="InterPro" id="IPR014729">
    <property type="entry name" value="Rossmann-like_a/b/a_fold"/>
</dbReference>
<feature type="domain" description="DALR anticodon binding" evidence="13">
    <location>
        <begin position="431"/>
        <end position="551"/>
    </location>
</feature>
<protein>
    <recommendedName>
        <fullName evidence="11">Arginine--tRNA ligase</fullName>
        <ecNumber evidence="11">6.1.1.19</ecNumber>
    </recommendedName>
    <alternativeName>
        <fullName evidence="11">Arginyl-tRNA synthetase</fullName>
        <shortName evidence="11">ArgRS</shortName>
    </alternativeName>
</protein>
<dbReference type="RefSeq" id="WP_267928329.1">
    <property type="nucleotide sequence ID" value="NZ_AP024233.1"/>
</dbReference>
<evidence type="ECO:0000256" key="2">
    <source>
        <dbReference type="ARBA" id="ARBA00005594"/>
    </source>
</evidence>
<dbReference type="InterPro" id="IPR036695">
    <property type="entry name" value="Arg-tRNA-synth_N_sf"/>
</dbReference>
<dbReference type="SUPFAM" id="SSF55190">
    <property type="entry name" value="Arginyl-tRNA synthetase (ArgRS), N-terminal 'additional' domain"/>
    <property type="match status" value="1"/>
</dbReference>
<dbReference type="GO" id="GO:0005737">
    <property type="term" value="C:cytoplasm"/>
    <property type="evidence" value="ECO:0007669"/>
    <property type="project" value="UniProtKB-SubCell"/>
</dbReference>
<gene>
    <name evidence="11 15" type="primary">argS</name>
    <name evidence="15" type="ORF">GF1_08050</name>
</gene>
<dbReference type="EMBL" id="AP024233">
    <property type="protein sequence ID" value="BCO08429.1"/>
    <property type="molecule type" value="Genomic_DNA"/>
</dbReference>
<evidence type="ECO:0000256" key="11">
    <source>
        <dbReference type="HAMAP-Rule" id="MF_00123"/>
    </source>
</evidence>
<dbReference type="GO" id="GO:0006420">
    <property type="term" value="P:arginyl-tRNA aminoacylation"/>
    <property type="evidence" value="ECO:0007669"/>
    <property type="project" value="UniProtKB-UniRule"/>
</dbReference>
<dbReference type="CDD" id="cd00671">
    <property type="entry name" value="ArgRS_core"/>
    <property type="match status" value="1"/>
</dbReference>
<evidence type="ECO:0000256" key="7">
    <source>
        <dbReference type="ARBA" id="ARBA00022840"/>
    </source>
</evidence>
<dbReference type="Pfam" id="PF00750">
    <property type="entry name" value="tRNA-synt_1d"/>
    <property type="match status" value="1"/>
</dbReference>
<keyword evidence="7 11" id="KW-0067">ATP-binding</keyword>
<evidence type="ECO:0000259" key="14">
    <source>
        <dbReference type="SMART" id="SM01016"/>
    </source>
</evidence>
<dbReference type="Gene3D" id="3.40.50.620">
    <property type="entry name" value="HUPs"/>
    <property type="match status" value="1"/>
</dbReference>
<dbReference type="InterPro" id="IPR009080">
    <property type="entry name" value="tRNAsynth_Ia_anticodon-bd"/>
</dbReference>
<dbReference type="SMART" id="SM00836">
    <property type="entry name" value="DALR_1"/>
    <property type="match status" value="1"/>
</dbReference>
<comment type="similarity">
    <text evidence="2 11 12">Belongs to the class-I aminoacyl-tRNA synthetase family.</text>
</comment>
<dbReference type="InterPro" id="IPR001278">
    <property type="entry name" value="Arg-tRNA-ligase"/>
</dbReference>
<dbReference type="Gene3D" id="1.10.730.10">
    <property type="entry name" value="Isoleucyl-tRNA Synthetase, Domain 1"/>
    <property type="match status" value="1"/>
</dbReference>
<dbReference type="InterPro" id="IPR005148">
    <property type="entry name" value="Arg-tRNA-synth_N"/>
</dbReference>
<keyword evidence="5 11" id="KW-0436">Ligase</keyword>
<dbReference type="SUPFAM" id="SSF47323">
    <property type="entry name" value="Anticodon-binding domain of a subclass of class I aminoacyl-tRNA synthetases"/>
    <property type="match status" value="1"/>
</dbReference>
<dbReference type="HAMAP" id="MF_00123">
    <property type="entry name" value="Arg_tRNA_synth"/>
    <property type="match status" value="1"/>
</dbReference>
<organism evidence="15 16">
    <name type="scientific">Desulfolithobacter dissulfuricans</name>
    <dbReference type="NCBI Taxonomy" id="2795293"/>
    <lineage>
        <taxon>Bacteria</taxon>
        <taxon>Pseudomonadati</taxon>
        <taxon>Thermodesulfobacteriota</taxon>
        <taxon>Desulfobulbia</taxon>
        <taxon>Desulfobulbales</taxon>
        <taxon>Desulfobulbaceae</taxon>
        <taxon>Desulfolithobacter</taxon>
    </lineage>
</organism>
<dbReference type="Pfam" id="PF03485">
    <property type="entry name" value="Arg_tRNA_synt_N"/>
    <property type="match status" value="1"/>
</dbReference>
<dbReference type="AlphaFoldDB" id="A0A915TZ32"/>
<dbReference type="Proteomes" id="UP001063350">
    <property type="component" value="Chromosome"/>
</dbReference>
<keyword evidence="6 11" id="KW-0547">Nucleotide-binding</keyword>
<comment type="subcellular location">
    <subcellularLocation>
        <location evidence="1 11">Cytoplasm</location>
    </subcellularLocation>
</comment>
<dbReference type="PANTHER" id="PTHR11956:SF5">
    <property type="entry name" value="ARGININE--TRNA LIGASE, CYTOPLASMIC"/>
    <property type="match status" value="1"/>
</dbReference>
<evidence type="ECO:0000256" key="5">
    <source>
        <dbReference type="ARBA" id="ARBA00022598"/>
    </source>
</evidence>
<name>A0A915TZ32_9BACT</name>
<dbReference type="FunFam" id="3.40.50.620:FF:000062">
    <property type="entry name" value="Arginine--tRNA ligase"/>
    <property type="match status" value="1"/>
</dbReference>
<evidence type="ECO:0000259" key="13">
    <source>
        <dbReference type="SMART" id="SM00836"/>
    </source>
</evidence>
<dbReference type="SUPFAM" id="SSF52374">
    <property type="entry name" value="Nucleotidylyl transferase"/>
    <property type="match status" value="1"/>
</dbReference>
<evidence type="ECO:0000256" key="6">
    <source>
        <dbReference type="ARBA" id="ARBA00022741"/>
    </source>
</evidence>
<dbReference type="GO" id="GO:0005524">
    <property type="term" value="F:ATP binding"/>
    <property type="evidence" value="ECO:0007669"/>
    <property type="project" value="UniProtKB-UniRule"/>
</dbReference>
<evidence type="ECO:0000313" key="15">
    <source>
        <dbReference type="EMBL" id="BCO08429.1"/>
    </source>
</evidence>
<dbReference type="PANTHER" id="PTHR11956">
    <property type="entry name" value="ARGINYL-TRNA SYNTHETASE"/>
    <property type="match status" value="1"/>
</dbReference>
<dbReference type="CDD" id="cd07956">
    <property type="entry name" value="Anticodon_Ia_Arg"/>
    <property type="match status" value="1"/>
</dbReference>
<dbReference type="Gene3D" id="3.30.1360.70">
    <property type="entry name" value="Arginyl tRNA synthetase N-terminal domain"/>
    <property type="match status" value="1"/>
</dbReference>
<keyword evidence="8 11" id="KW-0648">Protein biosynthesis</keyword>
<comment type="catalytic activity">
    <reaction evidence="10 11">
        <text>tRNA(Arg) + L-arginine + ATP = L-arginyl-tRNA(Arg) + AMP + diphosphate</text>
        <dbReference type="Rhea" id="RHEA:20301"/>
        <dbReference type="Rhea" id="RHEA-COMP:9658"/>
        <dbReference type="Rhea" id="RHEA-COMP:9673"/>
        <dbReference type="ChEBI" id="CHEBI:30616"/>
        <dbReference type="ChEBI" id="CHEBI:32682"/>
        <dbReference type="ChEBI" id="CHEBI:33019"/>
        <dbReference type="ChEBI" id="CHEBI:78442"/>
        <dbReference type="ChEBI" id="CHEBI:78513"/>
        <dbReference type="ChEBI" id="CHEBI:456215"/>
        <dbReference type="EC" id="6.1.1.19"/>
    </reaction>
</comment>
<keyword evidence="16" id="KW-1185">Reference proteome</keyword>
<comment type="subunit">
    <text evidence="3 11">Monomer.</text>
</comment>
<reference evidence="15" key="1">
    <citation type="submission" date="2020-12" db="EMBL/GenBank/DDBJ databases">
        <title>Desulfobium dissulfuricans gen. nov., sp. nov., a novel mesophilic, sulfate-reducing bacterium isolated from a deep-sea hydrothermal vent.</title>
        <authorList>
            <person name="Hashimoto Y."/>
            <person name="Tame A."/>
            <person name="Sawayama S."/>
            <person name="Miyazaki J."/>
            <person name="Takai K."/>
            <person name="Nakagawa S."/>
        </authorList>
    </citation>
    <scope>NUCLEOTIDE SEQUENCE</scope>
    <source>
        <strain evidence="15">GF1</strain>
    </source>
</reference>
<evidence type="ECO:0000313" key="16">
    <source>
        <dbReference type="Proteomes" id="UP001063350"/>
    </source>
</evidence>
<dbReference type="Pfam" id="PF05746">
    <property type="entry name" value="DALR_1"/>
    <property type="match status" value="1"/>
</dbReference>
<dbReference type="KEGG" id="ddu:GF1_08050"/>
<evidence type="ECO:0000256" key="9">
    <source>
        <dbReference type="ARBA" id="ARBA00023146"/>
    </source>
</evidence>
<evidence type="ECO:0000256" key="1">
    <source>
        <dbReference type="ARBA" id="ARBA00004496"/>
    </source>
</evidence>
<proteinExistence type="inferred from homology"/>
<keyword evidence="4 11" id="KW-0963">Cytoplasm</keyword>